<proteinExistence type="predicted"/>
<evidence type="ECO:0000313" key="1">
    <source>
        <dbReference type="EMBL" id="KIC77869.1"/>
    </source>
</evidence>
<accession>A0A0C1HKR2</accession>
<gene>
    <name evidence="1" type="ORF">RN79_06650</name>
</gene>
<sequence length="137" mass="16270">MERTIEIDGIDYRLVTNAFTPIAYKNQFGRDYFQDMLNMFEGEQMMNMIKAAEGNQNVTELDMSALKNFDMTFFQRLFWVFVKSANPQTDPFEQYFQKMERFPISEIAPIMMEMLEDNMATKKKSMTPPMQAMRYSQ</sequence>
<reference evidence="1 2" key="1">
    <citation type="submission" date="2014-12" db="EMBL/GenBank/DDBJ databases">
        <title>Partial genome sequence of Streptococcus constellatus KCOM 1650 (= ChDC B144).</title>
        <authorList>
            <person name="Kook J.-K."/>
            <person name="Park S.-N."/>
            <person name="Lim Y.K."/>
            <person name="Jo E."/>
        </authorList>
    </citation>
    <scope>NUCLEOTIDE SEQUENCE [LARGE SCALE GENOMIC DNA]</scope>
    <source>
        <strain evidence="1 2">KCOM 1650</strain>
    </source>
</reference>
<dbReference type="Proteomes" id="UP000031339">
    <property type="component" value="Unassembled WGS sequence"/>
</dbReference>
<dbReference type="OrthoDB" id="1697664at2"/>
<organism evidence="1 2">
    <name type="scientific">Streptococcus constellatus</name>
    <dbReference type="NCBI Taxonomy" id="76860"/>
    <lineage>
        <taxon>Bacteria</taxon>
        <taxon>Bacillati</taxon>
        <taxon>Bacillota</taxon>
        <taxon>Bacilli</taxon>
        <taxon>Lactobacillales</taxon>
        <taxon>Streptococcaceae</taxon>
        <taxon>Streptococcus</taxon>
        <taxon>Streptococcus anginosus group</taxon>
    </lineage>
</organism>
<comment type="caution">
    <text evidence="1">The sequence shown here is derived from an EMBL/GenBank/DDBJ whole genome shotgun (WGS) entry which is preliminary data.</text>
</comment>
<evidence type="ECO:0000313" key="2">
    <source>
        <dbReference type="Proteomes" id="UP000031339"/>
    </source>
</evidence>
<dbReference type="RefSeq" id="WP_039677492.1">
    <property type="nucleotide sequence ID" value="NZ_JWIY01000002.1"/>
</dbReference>
<name>A0A0C1HKR2_STRCV</name>
<dbReference type="EMBL" id="JWIY01000002">
    <property type="protein sequence ID" value="KIC77869.1"/>
    <property type="molecule type" value="Genomic_DNA"/>
</dbReference>
<protein>
    <submittedName>
        <fullName evidence="1">Prophage pi2 protein 40</fullName>
    </submittedName>
</protein>
<dbReference type="AlphaFoldDB" id="A0A0C1HKR2"/>